<evidence type="ECO:0000313" key="5">
    <source>
        <dbReference type="Proteomes" id="UP000426246"/>
    </source>
</evidence>
<dbReference type="PANTHER" id="PTHR30469">
    <property type="entry name" value="MULTIDRUG RESISTANCE PROTEIN MDTA"/>
    <property type="match status" value="1"/>
</dbReference>
<dbReference type="GO" id="GO:0015562">
    <property type="term" value="F:efflux transmembrane transporter activity"/>
    <property type="evidence" value="ECO:0007669"/>
    <property type="project" value="TreeGrafter"/>
</dbReference>
<evidence type="ECO:0000313" key="4">
    <source>
        <dbReference type="EMBL" id="QGR00052.1"/>
    </source>
</evidence>
<dbReference type="AlphaFoldDB" id="A0A6B8RUF3"/>
<dbReference type="NCBIfam" id="TIGR01730">
    <property type="entry name" value="RND_mfp"/>
    <property type="match status" value="1"/>
</dbReference>
<dbReference type="OrthoDB" id="9765657at2"/>
<keyword evidence="2" id="KW-0175">Coiled coil</keyword>
<dbReference type="PANTHER" id="PTHR30469:SF33">
    <property type="entry name" value="SLR1207 PROTEIN"/>
    <property type="match status" value="1"/>
</dbReference>
<gene>
    <name evidence="4" type="ORF">EHS13_11900</name>
</gene>
<dbReference type="Gene3D" id="2.40.50.100">
    <property type="match status" value="1"/>
</dbReference>
<dbReference type="Proteomes" id="UP000426246">
    <property type="component" value="Chromosome"/>
</dbReference>
<dbReference type="GO" id="GO:1990281">
    <property type="term" value="C:efflux pump complex"/>
    <property type="evidence" value="ECO:0007669"/>
    <property type="project" value="TreeGrafter"/>
</dbReference>
<dbReference type="KEGG" id="ppsc:EHS13_11900"/>
<comment type="similarity">
    <text evidence="1">Belongs to the membrane fusion protein (MFP) (TC 8.A.1) family.</text>
</comment>
<protein>
    <submittedName>
        <fullName evidence="4">Efflux RND transporter periplasmic adaptor subunit</fullName>
    </submittedName>
</protein>
<evidence type="ECO:0000256" key="2">
    <source>
        <dbReference type="SAM" id="Coils"/>
    </source>
</evidence>
<name>A0A6B8RUF3_9BACL</name>
<keyword evidence="5" id="KW-1185">Reference proteome</keyword>
<dbReference type="PROSITE" id="PS51257">
    <property type="entry name" value="PROKAR_LIPOPROTEIN"/>
    <property type="match status" value="1"/>
</dbReference>
<feature type="domain" description="Multidrug resistance protein MdtA-like C-terminal permuted SH3" evidence="3">
    <location>
        <begin position="282"/>
        <end position="336"/>
    </location>
</feature>
<accession>A0A6B8RUF3</accession>
<reference evidence="5" key="1">
    <citation type="submission" date="2018-11" db="EMBL/GenBank/DDBJ databases">
        <title>Complete genome sequence of Paenibacillus sp. ML311-T8.</title>
        <authorList>
            <person name="Nam Y.-D."/>
            <person name="Kang J."/>
            <person name="Chung W.-H."/>
            <person name="Park Y.S."/>
        </authorList>
    </citation>
    <scope>NUCLEOTIDE SEQUENCE [LARGE SCALE GENOMIC DNA]</scope>
    <source>
        <strain evidence="5">ML311-T8</strain>
    </source>
</reference>
<dbReference type="Gene3D" id="2.40.420.20">
    <property type="match status" value="1"/>
</dbReference>
<dbReference type="InterPro" id="IPR058627">
    <property type="entry name" value="MdtA-like_C"/>
</dbReference>
<evidence type="ECO:0000259" key="3">
    <source>
        <dbReference type="Pfam" id="PF25967"/>
    </source>
</evidence>
<proteinExistence type="inferred from homology"/>
<dbReference type="InterPro" id="IPR006143">
    <property type="entry name" value="RND_pump_MFP"/>
</dbReference>
<organism evidence="4 5">
    <name type="scientific">Paenibacillus psychroresistens</name>
    <dbReference type="NCBI Taxonomy" id="1778678"/>
    <lineage>
        <taxon>Bacteria</taxon>
        <taxon>Bacillati</taxon>
        <taxon>Bacillota</taxon>
        <taxon>Bacilli</taxon>
        <taxon>Bacillales</taxon>
        <taxon>Paenibacillaceae</taxon>
        <taxon>Paenibacillus</taxon>
    </lineage>
</organism>
<dbReference type="Pfam" id="PF25967">
    <property type="entry name" value="RND-MFP_C"/>
    <property type="match status" value="1"/>
</dbReference>
<sequence length="338" mass="37018">MGRVSLILVIAAVCGTASGCTLLPKESTVEVIPIIDPPKLSKKPEYKVIEATIEQKVRASGKLMSLEEAELYFRSENYRIAAIHFKVGDEVKKGEVIAELETDDLRSQIKQKDIQLQKAELSMKEKLRNMTEQNETSVKLDQLDLQLQQEEFSKLKKSLDKARIVAPFSGKITYIAKQEGDMESAYETVAILSNPAKLTVVARFSTADLKAVVTGMEAVVDINTVGQFKGKVVKLPVVKKNDSDEDQTIDDYVVVQLNEMPKGLVEDTPLSASIITESKAKAVQIPVAALRTQGARNYVLVVDGDGNKREVDVEVGLTTATVVEVIRGLTSGQKVVGK</sequence>
<feature type="coiled-coil region" evidence="2">
    <location>
        <begin position="109"/>
        <end position="136"/>
    </location>
</feature>
<dbReference type="EMBL" id="CP034235">
    <property type="protein sequence ID" value="QGR00052.1"/>
    <property type="molecule type" value="Genomic_DNA"/>
</dbReference>
<evidence type="ECO:0000256" key="1">
    <source>
        <dbReference type="ARBA" id="ARBA00009477"/>
    </source>
</evidence>
<dbReference type="SUPFAM" id="SSF111369">
    <property type="entry name" value="HlyD-like secretion proteins"/>
    <property type="match status" value="1"/>
</dbReference>